<keyword evidence="3" id="KW-1133">Transmembrane helix</keyword>
<evidence type="ECO:0000313" key="4">
    <source>
        <dbReference type="EMBL" id="TFD94011.1"/>
    </source>
</evidence>
<dbReference type="AlphaFoldDB" id="A0A4R9BY23"/>
<evidence type="ECO:0000256" key="3">
    <source>
        <dbReference type="SAM" id="Phobius"/>
    </source>
</evidence>
<gene>
    <name evidence="4" type="ORF">E3T61_03155</name>
</gene>
<reference evidence="4 5" key="1">
    <citation type="submission" date="2019-03" db="EMBL/GenBank/DDBJ databases">
        <title>Genomics of glacier-inhabiting Cryobacterium strains.</title>
        <authorList>
            <person name="Liu Q."/>
            <person name="Xin Y.-H."/>
        </authorList>
    </citation>
    <scope>NUCLEOTIDE SEQUENCE [LARGE SCALE GENOMIC DNA]</scope>
    <source>
        <strain evidence="4 5">Sr59</strain>
    </source>
</reference>
<name>A0A4R9BY23_9MICO</name>
<keyword evidence="5" id="KW-1185">Reference proteome</keyword>
<dbReference type="RefSeq" id="WP_134639441.1">
    <property type="nucleotide sequence ID" value="NZ_SOHM01000007.1"/>
</dbReference>
<feature type="coiled-coil region" evidence="1">
    <location>
        <begin position="45"/>
        <end position="72"/>
    </location>
</feature>
<evidence type="ECO:0000256" key="2">
    <source>
        <dbReference type="SAM" id="MobiDB-lite"/>
    </source>
</evidence>
<keyword evidence="1" id="KW-0175">Coiled coil</keyword>
<dbReference type="EMBL" id="SOHM01000007">
    <property type="protein sequence ID" value="TFD94011.1"/>
    <property type="molecule type" value="Genomic_DNA"/>
</dbReference>
<keyword evidence="3" id="KW-0812">Transmembrane</keyword>
<protein>
    <submittedName>
        <fullName evidence="4">Uncharacterized protein</fullName>
    </submittedName>
</protein>
<evidence type="ECO:0000256" key="1">
    <source>
        <dbReference type="SAM" id="Coils"/>
    </source>
</evidence>
<feature type="region of interest" description="Disordered" evidence="2">
    <location>
        <begin position="333"/>
        <end position="356"/>
    </location>
</feature>
<feature type="transmembrane region" description="Helical" evidence="3">
    <location>
        <begin position="12"/>
        <end position="35"/>
    </location>
</feature>
<proteinExistence type="predicted"/>
<comment type="caution">
    <text evidence="4">The sequence shown here is derived from an EMBL/GenBank/DDBJ whole genome shotgun (WGS) entry which is preliminary data.</text>
</comment>
<sequence>MFEGWDWANLLSGGAGAVLGSIASIGILLGTNWWTRRMSQEALAKQGHQFELEQASAKLQFAEEQAESRRQYEQQQISGRNMARESRELEVVAELLTWLQVQHHRAPLSSDLIPDLMAICNRLTLNSNETVADGWRARVGETHTLRVERHPMAHALVPWACAYTVSQTFPDTMSLPWRDSDDAGTVVSELSCADSFPRDAGIAVERVSRQMLRWAFLTDEQKIALFDPLVKRAKTGVESVFAAVNYSLGWDGGAELPYWRLHGSEGITDMLVIMRELVDVGDHDALRAVRLRSVELGGEEFRPKHRPGMGIVIREPEQDAGFAPLTYLSFPIDEPDEDDGDFHAKERGQEGSIAPL</sequence>
<organism evidence="4 5">
    <name type="scientific">Cryobacterium lactosi</name>
    <dbReference type="NCBI Taxonomy" id="1259202"/>
    <lineage>
        <taxon>Bacteria</taxon>
        <taxon>Bacillati</taxon>
        <taxon>Actinomycetota</taxon>
        <taxon>Actinomycetes</taxon>
        <taxon>Micrococcales</taxon>
        <taxon>Microbacteriaceae</taxon>
        <taxon>Cryobacterium</taxon>
    </lineage>
</organism>
<accession>A0A4R9BY23</accession>
<dbReference type="Proteomes" id="UP000298468">
    <property type="component" value="Unassembled WGS sequence"/>
</dbReference>
<evidence type="ECO:0000313" key="5">
    <source>
        <dbReference type="Proteomes" id="UP000298468"/>
    </source>
</evidence>
<keyword evidence="3" id="KW-0472">Membrane</keyword>